<dbReference type="PANTHER" id="PTHR30038:SF7">
    <property type="entry name" value="TUNGSTEN-CONTAINING GLYCERALDEHYDE-3-PHOSPHATE:FERREDOXIN OXIDOREDUCTASE"/>
    <property type="match status" value="1"/>
</dbReference>
<dbReference type="GO" id="GO:0051536">
    <property type="term" value="F:iron-sulfur cluster binding"/>
    <property type="evidence" value="ECO:0007669"/>
    <property type="project" value="InterPro"/>
</dbReference>
<dbReference type="InterPro" id="IPR051919">
    <property type="entry name" value="W-dependent_AOR"/>
</dbReference>
<evidence type="ECO:0000313" key="2">
    <source>
        <dbReference type="EMBL" id="GAG11725.1"/>
    </source>
</evidence>
<dbReference type="InterPro" id="IPR036021">
    <property type="entry name" value="Tungsten_al_ferr_oxy-like_C"/>
</dbReference>
<feature type="domain" description="Aldehyde ferredoxin oxidoreductase C-terminal" evidence="1">
    <location>
        <begin position="5"/>
        <end position="269"/>
    </location>
</feature>
<dbReference type="GO" id="GO:0016625">
    <property type="term" value="F:oxidoreductase activity, acting on the aldehyde or oxo group of donors, iron-sulfur protein as acceptor"/>
    <property type="evidence" value="ECO:0007669"/>
    <property type="project" value="InterPro"/>
</dbReference>
<feature type="non-terminal residue" evidence="2">
    <location>
        <position position="270"/>
    </location>
</feature>
<dbReference type="InterPro" id="IPR013984">
    <property type="entry name" value="Ald_Fedxn_OxRdtase_dom2"/>
</dbReference>
<reference evidence="2" key="1">
    <citation type="journal article" date="2014" name="Front. Microbiol.">
        <title>High frequency of phylogenetically diverse reductive dehalogenase-homologous genes in deep subseafloor sedimentary metagenomes.</title>
        <authorList>
            <person name="Kawai M."/>
            <person name="Futagami T."/>
            <person name="Toyoda A."/>
            <person name="Takaki Y."/>
            <person name="Nishi S."/>
            <person name="Hori S."/>
            <person name="Arai W."/>
            <person name="Tsubouchi T."/>
            <person name="Morono Y."/>
            <person name="Uchiyama I."/>
            <person name="Ito T."/>
            <person name="Fujiyama A."/>
            <person name="Inagaki F."/>
            <person name="Takami H."/>
        </authorList>
    </citation>
    <scope>NUCLEOTIDE SEQUENCE</scope>
    <source>
        <strain evidence="2">Expedition CK06-06</strain>
    </source>
</reference>
<feature type="non-terminal residue" evidence="2">
    <location>
        <position position="1"/>
    </location>
</feature>
<name>X0V0V9_9ZZZZ</name>
<dbReference type="GO" id="GO:0009055">
    <property type="term" value="F:electron transfer activity"/>
    <property type="evidence" value="ECO:0007669"/>
    <property type="project" value="InterPro"/>
</dbReference>
<organism evidence="2">
    <name type="scientific">marine sediment metagenome</name>
    <dbReference type="NCBI Taxonomy" id="412755"/>
    <lineage>
        <taxon>unclassified sequences</taxon>
        <taxon>metagenomes</taxon>
        <taxon>ecological metagenomes</taxon>
    </lineage>
</organism>
<comment type="caution">
    <text evidence="2">The sequence shown here is derived from an EMBL/GenBank/DDBJ whole genome shotgun (WGS) entry which is preliminary data.</text>
</comment>
<dbReference type="EMBL" id="BARS01023457">
    <property type="protein sequence ID" value="GAG11725.1"/>
    <property type="molecule type" value="Genomic_DNA"/>
</dbReference>
<protein>
    <recommendedName>
        <fullName evidence="1">Aldehyde ferredoxin oxidoreductase C-terminal domain-containing protein</fullName>
    </recommendedName>
</protein>
<dbReference type="Gene3D" id="1.10.569.10">
    <property type="entry name" value="Aldehyde Ferredoxin Oxidoreductase Protein, subunit A, domain 2"/>
    <property type="match status" value="1"/>
</dbReference>
<gene>
    <name evidence="2" type="ORF">S01H1_37350</name>
</gene>
<dbReference type="Pfam" id="PF01314">
    <property type="entry name" value="AFOR_C"/>
    <property type="match status" value="1"/>
</dbReference>
<accession>X0V0V9</accession>
<dbReference type="PANTHER" id="PTHR30038">
    <property type="entry name" value="ALDEHYDE FERREDOXIN OXIDOREDUCTASE"/>
    <property type="match status" value="1"/>
</dbReference>
<evidence type="ECO:0000259" key="1">
    <source>
        <dbReference type="Pfam" id="PF01314"/>
    </source>
</evidence>
<dbReference type="InterPro" id="IPR001203">
    <property type="entry name" value="OxRdtase_Ald_Fedxn_C"/>
</dbReference>
<dbReference type="AlphaFoldDB" id="X0V0V9"/>
<sequence>GILERAPGVKSLREGGTLGVISEKFSPLTFRNYQDDVWDSAKVALVTQKVFKEKYEQRRVGCFNCPIRCGRFYSIEEGKYAGLRMEGVQVNALRGFGSNLDITSPAEILKANAITNQYGLHLDGIASVAGWIFECFEKGIITEEDLGYRVGWGDIDSFIRLTEDITYRRGFGNILAEGIQRASKKIGKGSEKLAVLVKGMESNEGRMRSHRAWALGIMTSLRGGGHLDGAASVEGCGFDDELCNSVYGIPNVNDATDYEHKAELVVWMEK</sequence>
<proteinExistence type="predicted"/>
<dbReference type="SUPFAM" id="SSF48310">
    <property type="entry name" value="Aldehyde ferredoxin oxidoreductase, C-terminal domains"/>
    <property type="match status" value="1"/>
</dbReference>